<protein>
    <submittedName>
        <fullName evidence="2">Polysaccharide biosynthesis protein</fullName>
    </submittedName>
</protein>
<dbReference type="PANTHER" id="PTHR43424">
    <property type="entry name" value="LOCUS PUTATIVE PROTEIN 1-RELATED"/>
    <property type="match status" value="1"/>
</dbReference>
<dbReference type="EMBL" id="CP002425">
    <property type="protein sequence ID" value="ADX84953.1"/>
    <property type="molecule type" value="Genomic_DNA"/>
</dbReference>
<dbReference type="RefSeq" id="WP_014513834.1">
    <property type="nucleotide sequence ID" value="NC_017276.1"/>
</dbReference>
<dbReference type="AlphaFoldDB" id="F0NE17"/>
<organism evidence="2 3">
    <name type="scientific">Saccharolobus islandicus (strain REY15A)</name>
    <name type="common">Sulfolobus islandicus</name>
    <dbReference type="NCBI Taxonomy" id="930945"/>
    <lineage>
        <taxon>Archaea</taxon>
        <taxon>Thermoproteota</taxon>
        <taxon>Thermoprotei</taxon>
        <taxon>Sulfolobales</taxon>
        <taxon>Sulfolobaceae</taxon>
        <taxon>Saccharolobus</taxon>
    </lineage>
</organism>
<feature type="transmembrane region" description="Helical" evidence="1">
    <location>
        <begin position="7"/>
        <end position="29"/>
    </location>
</feature>
<accession>F0NE17</accession>
<dbReference type="Proteomes" id="UP000002664">
    <property type="component" value="Chromosome"/>
</dbReference>
<evidence type="ECO:0000313" key="2">
    <source>
        <dbReference type="EMBL" id="ADX84953.1"/>
    </source>
</evidence>
<gene>
    <name evidence="2" type="ordered locus">SiRe_0880</name>
</gene>
<feature type="transmembrane region" description="Helical" evidence="1">
    <location>
        <begin position="369"/>
        <end position="391"/>
    </location>
</feature>
<feature type="transmembrane region" description="Helical" evidence="1">
    <location>
        <begin position="234"/>
        <end position="257"/>
    </location>
</feature>
<evidence type="ECO:0000313" key="3">
    <source>
        <dbReference type="Proteomes" id="UP000002664"/>
    </source>
</evidence>
<feature type="transmembrane region" description="Helical" evidence="1">
    <location>
        <begin position="79"/>
        <end position="100"/>
    </location>
</feature>
<feature type="transmembrane region" description="Helical" evidence="1">
    <location>
        <begin position="313"/>
        <end position="337"/>
    </location>
</feature>
<proteinExistence type="predicted"/>
<feature type="transmembrane region" description="Helical" evidence="1">
    <location>
        <begin position="344"/>
        <end position="363"/>
    </location>
</feature>
<sequence>MNPIKNAFKSLSVTTTNVIVALIFFIITAKITNPAFFGKVAIIQLIEVVTSTFFYIIPGQIITREISYLYAKKEVNKKVIGKFLSFPFLALPFFSVLLLFPNYVKLAIPYLFLYLLNGDIGTVMIGMDMFTEGAITGNLFLIIRWGISIIAVLSHNIYLFIEIWTLGGILSVSMNYAFLSRKVGLILPSFDFAFLFKHFKEGLPLYLSSSATFLSSQGDRVTTAYLLGSYYLGLYQFSALVAGVPSMVLGALGGVLLPTASFYKALGKDERRMSSISFRVLSLITFLVVIISIPIAVLVVEKFFPDYTKGLEALILLLLANTLPFPIGALTNFIIAAKKSLRPFLFLSLLNGSLVLITSFLLIPRLGIIGGAISQVIVSAISSSFVLSYALREGVFVPAKREKVLLIFMPLIGLYEVFVDPPYLDFLLLLFIFILFNKVITLDDVKLIESFLPSKLKFITSLLKVFSGGRESQ</sequence>
<keyword evidence="3" id="KW-1185">Reference proteome</keyword>
<name>F0NE17_SACI5</name>
<keyword evidence="1" id="KW-0812">Transmembrane</keyword>
<dbReference type="HOGENOM" id="CLU_046380_0_0_2"/>
<dbReference type="InterPro" id="IPR052556">
    <property type="entry name" value="PolySynth_Transporter"/>
</dbReference>
<feature type="transmembrane region" description="Helical" evidence="1">
    <location>
        <begin position="139"/>
        <end position="161"/>
    </location>
</feature>
<dbReference type="SMR" id="F0NE17"/>
<feature type="transmembrane region" description="Helical" evidence="1">
    <location>
        <begin position="403"/>
        <end position="420"/>
    </location>
</feature>
<dbReference type="STRING" id="930945.SiRe_0880"/>
<dbReference type="GeneID" id="12417780"/>
<feature type="transmembrane region" description="Helical" evidence="1">
    <location>
        <begin position="278"/>
        <end position="301"/>
    </location>
</feature>
<keyword evidence="1" id="KW-0472">Membrane</keyword>
<dbReference type="eggNOG" id="arCOG02209">
    <property type="taxonomic scope" value="Archaea"/>
</dbReference>
<evidence type="ECO:0000256" key="1">
    <source>
        <dbReference type="SAM" id="Phobius"/>
    </source>
</evidence>
<dbReference type="PANTHER" id="PTHR43424:SF1">
    <property type="entry name" value="LOCUS PUTATIVE PROTEIN 1-RELATED"/>
    <property type="match status" value="1"/>
</dbReference>
<dbReference type="KEGG" id="sir:SiRe_0880"/>
<reference evidence="2 3" key="1">
    <citation type="journal article" date="2011" name="J. Bacteriol.">
        <title>Genome analyses of icelandic strains of Sulfolobus islandicus, model organisms for genetic and virus-host interaction studies.</title>
        <authorList>
            <person name="Guo L."/>
            <person name="Brugger K."/>
            <person name="Liu C."/>
            <person name="Shah S.A."/>
            <person name="Zheng H."/>
            <person name="Zhu Y."/>
            <person name="Wang S."/>
            <person name="Lillestol R.K."/>
            <person name="Chen L."/>
            <person name="Frank J."/>
            <person name="Prangishvili D."/>
            <person name="Paulin L."/>
            <person name="She Q."/>
            <person name="Huang L."/>
            <person name="Garrett R.A."/>
        </authorList>
    </citation>
    <scope>NUCLEOTIDE SEQUENCE [LARGE SCALE GENOMIC DNA]</scope>
    <source>
        <strain evidence="2 3">REY15A</strain>
    </source>
</reference>
<feature type="transmembrane region" description="Helical" evidence="1">
    <location>
        <begin position="35"/>
        <end position="58"/>
    </location>
</feature>
<keyword evidence="1" id="KW-1133">Transmembrane helix</keyword>